<feature type="domain" description="Histidine kinase" evidence="10">
    <location>
        <begin position="157"/>
        <end position="373"/>
    </location>
</feature>
<keyword evidence="13" id="KW-1185">Reference proteome</keyword>
<comment type="caution">
    <text evidence="11">The sequence shown here is derived from an EMBL/GenBank/DDBJ whole genome shotgun (WGS) entry which is preliminary data.</text>
</comment>
<dbReference type="GO" id="GO:0016036">
    <property type="term" value="P:cellular response to phosphate starvation"/>
    <property type="evidence" value="ECO:0007669"/>
    <property type="project" value="TreeGrafter"/>
</dbReference>
<comment type="subcellular location">
    <subcellularLocation>
        <location evidence="2">Cell membrane</location>
    </subcellularLocation>
</comment>
<dbReference type="InterPro" id="IPR003661">
    <property type="entry name" value="HisK_dim/P_dom"/>
</dbReference>
<keyword evidence="9" id="KW-0812">Transmembrane</keyword>
<dbReference type="CDD" id="cd00082">
    <property type="entry name" value="HisKA"/>
    <property type="match status" value="1"/>
</dbReference>
<keyword evidence="4" id="KW-0597">Phosphoprotein</keyword>
<keyword evidence="7" id="KW-0902">Two-component regulatory system</keyword>
<evidence type="ECO:0000256" key="2">
    <source>
        <dbReference type="ARBA" id="ARBA00004236"/>
    </source>
</evidence>
<dbReference type="EC" id="2.7.13.3" evidence="3"/>
<dbReference type="InterPro" id="IPR036097">
    <property type="entry name" value="HisK_dim/P_sf"/>
</dbReference>
<dbReference type="Pfam" id="PF00512">
    <property type="entry name" value="HisKA"/>
    <property type="match status" value="1"/>
</dbReference>
<dbReference type="GO" id="GO:0004721">
    <property type="term" value="F:phosphoprotein phosphatase activity"/>
    <property type="evidence" value="ECO:0007669"/>
    <property type="project" value="TreeGrafter"/>
</dbReference>
<dbReference type="SMART" id="SM00387">
    <property type="entry name" value="HATPase_c"/>
    <property type="match status" value="1"/>
</dbReference>
<keyword evidence="9" id="KW-0472">Membrane</keyword>
<evidence type="ECO:0000256" key="5">
    <source>
        <dbReference type="ARBA" id="ARBA00022679"/>
    </source>
</evidence>
<evidence type="ECO:0000313" key="14">
    <source>
        <dbReference type="Proteomes" id="UP000237966"/>
    </source>
</evidence>
<evidence type="ECO:0000313" key="13">
    <source>
        <dbReference type="Proteomes" id="UP000052979"/>
    </source>
</evidence>
<dbReference type="Proteomes" id="UP000052979">
    <property type="component" value="Unassembled WGS sequence"/>
</dbReference>
<keyword evidence="6 11" id="KW-0418">Kinase</keyword>
<dbReference type="SMART" id="SM00388">
    <property type="entry name" value="HisKA"/>
    <property type="match status" value="1"/>
</dbReference>
<evidence type="ECO:0000256" key="1">
    <source>
        <dbReference type="ARBA" id="ARBA00000085"/>
    </source>
</evidence>
<dbReference type="KEGG" id="rtx:TI83_03280"/>
<dbReference type="GO" id="GO:0000155">
    <property type="term" value="F:phosphorelay sensor kinase activity"/>
    <property type="evidence" value="ECO:0007669"/>
    <property type="project" value="InterPro"/>
</dbReference>
<keyword evidence="9" id="KW-1133">Transmembrane helix</keyword>
<dbReference type="Gene3D" id="1.10.287.130">
    <property type="match status" value="1"/>
</dbReference>
<evidence type="ECO:0000256" key="4">
    <source>
        <dbReference type="ARBA" id="ARBA00022553"/>
    </source>
</evidence>
<feature type="transmembrane region" description="Helical" evidence="9">
    <location>
        <begin position="6"/>
        <end position="28"/>
    </location>
</feature>
<evidence type="ECO:0000313" key="12">
    <source>
        <dbReference type="EMBL" id="PPI16395.1"/>
    </source>
</evidence>
<dbReference type="OrthoDB" id="9813151at2"/>
<evidence type="ECO:0000256" key="9">
    <source>
        <dbReference type="SAM" id="Phobius"/>
    </source>
</evidence>
<dbReference type="Pfam" id="PF02518">
    <property type="entry name" value="HATPase_c"/>
    <property type="match status" value="1"/>
</dbReference>
<dbReference type="InterPro" id="IPR003594">
    <property type="entry name" value="HATPase_dom"/>
</dbReference>
<dbReference type="InterPro" id="IPR004358">
    <property type="entry name" value="Sig_transdc_His_kin-like_C"/>
</dbReference>
<dbReference type="KEGG" id="rtc:APU90_03195"/>
<evidence type="ECO:0000259" key="10">
    <source>
        <dbReference type="PROSITE" id="PS50109"/>
    </source>
</evidence>
<evidence type="ECO:0000256" key="6">
    <source>
        <dbReference type="ARBA" id="ARBA00022777"/>
    </source>
</evidence>
<dbReference type="FunFam" id="3.30.565.10:FF:000006">
    <property type="entry name" value="Sensor histidine kinase WalK"/>
    <property type="match status" value="1"/>
</dbReference>
<sequence length="389" mass="41258">MDSGLVVLLSLVLGVVIGVLATSVVLFASRQGRRAAAVTAVALPEGIDAVIDAINTPVFVTDPSHNVLKASARAIALGLVSQDTVAHPDLVAILDRVRRFGDDIEHDLELATSPLSDVALTLVVHATRLGSRLVLVIAEDHTESRRLEAVRRDFVANISHELKTPIGAVGLLAEALDSAADDPQQVRRFALRLTQESHRLAKITHEIIELSRLQATDIGASSGVVVVDDIVDAAVEATHVMAESHNVRVVKGGTKKTYVIGQEKMLVSALHNLVANAIQYSSTGSRVGIGVRSTGGIVEIAVTDQGIGIPADDLDRVFERFYRVDQARSRHTGGTGLGLSIVKHAVQNNGGDVRVWSRPGRGSTFTIRLPEADPARLPLSVAAPIGENA</sequence>
<dbReference type="CDD" id="cd00075">
    <property type="entry name" value="HATPase"/>
    <property type="match status" value="1"/>
</dbReference>
<reference evidence="12 14" key="2">
    <citation type="submission" date="2018-02" db="EMBL/GenBank/DDBJ databases">
        <title>Bacteriophage NCPPB3778 and a type I-E CRISPR drive the evolution of the US Biological Select Agent, Rathayibacter toxicus.</title>
        <authorList>
            <person name="Davis E.W.II."/>
            <person name="Tabima J.F."/>
            <person name="Weisberg A.J."/>
            <person name="Lopes L.D."/>
            <person name="Wiseman M.S."/>
            <person name="Wiseman M.S."/>
            <person name="Pupko T."/>
            <person name="Belcher M.S."/>
            <person name="Sechler A.J."/>
            <person name="Tancos M.A."/>
            <person name="Schroeder B.K."/>
            <person name="Murray T.D."/>
            <person name="Luster D.G."/>
            <person name="Schneider W.L."/>
            <person name="Rogers E."/>
            <person name="Andreote F.D."/>
            <person name="Grunwald N.J."/>
            <person name="Putnam M.L."/>
            <person name="Chang J.H."/>
        </authorList>
    </citation>
    <scope>NUCLEOTIDE SEQUENCE [LARGE SCALE GENOMIC DNA]</scope>
    <source>
        <strain evidence="12 14">FH99</strain>
    </source>
</reference>
<dbReference type="eggNOG" id="COG5002">
    <property type="taxonomic scope" value="Bacteria"/>
</dbReference>
<dbReference type="GeneID" id="93667710"/>
<name>A0A0C5BGA1_9MICO</name>
<dbReference type="AlphaFoldDB" id="A0A0C5BGA1"/>
<gene>
    <name evidence="12" type="ORF">C5C51_03050</name>
    <name evidence="11" type="ORF">VT73_04300</name>
</gene>
<evidence type="ECO:0000256" key="7">
    <source>
        <dbReference type="ARBA" id="ARBA00023012"/>
    </source>
</evidence>
<dbReference type="SUPFAM" id="SSF47384">
    <property type="entry name" value="Homodimeric domain of signal transducing histidine kinase"/>
    <property type="match status" value="1"/>
</dbReference>
<dbReference type="InterPro" id="IPR005467">
    <property type="entry name" value="His_kinase_dom"/>
</dbReference>
<dbReference type="PANTHER" id="PTHR45453">
    <property type="entry name" value="PHOSPHATE REGULON SENSOR PROTEIN PHOR"/>
    <property type="match status" value="1"/>
</dbReference>
<dbReference type="PRINTS" id="PR00344">
    <property type="entry name" value="BCTRLSENSOR"/>
</dbReference>
<dbReference type="GO" id="GO:0005886">
    <property type="term" value="C:plasma membrane"/>
    <property type="evidence" value="ECO:0007669"/>
    <property type="project" value="UniProtKB-SubCell"/>
</dbReference>
<proteinExistence type="predicted"/>
<organism evidence="11 13">
    <name type="scientific">Rathayibacter toxicus</name>
    <dbReference type="NCBI Taxonomy" id="145458"/>
    <lineage>
        <taxon>Bacteria</taxon>
        <taxon>Bacillati</taxon>
        <taxon>Actinomycetota</taxon>
        <taxon>Actinomycetes</taxon>
        <taxon>Micrococcales</taxon>
        <taxon>Microbacteriaceae</taxon>
        <taxon>Rathayibacter</taxon>
    </lineage>
</organism>
<dbReference type="PANTHER" id="PTHR45453:SF1">
    <property type="entry name" value="PHOSPHATE REGULON SENSOR PROTEIN PHOR"/>
    <property type="match status" value="1"/>
</dbReference>
<dbReference type="SUPFAM" id="SSF55874">
    <property type="entry name" value="ATPase domain of HSP90 chaperone/DNA topoisomerase II/histidine kinase"/>
    <property type="match status" value="1"/>
</dbReference>
<protein>
    <recommendedName>
        <fullName evidence="8">Sensor-like histidine kinase SenX3</fullName>
        <ecNumber evidence="3">2.7.13.3</ecNumber>
    </recommendedName>
</protein>
<dbReference type="Proteomes" id="UP000237966">
    <property type="component" value="Unassembled WGS sequence"/>
</dbReference>
<comment type="catalytic activity">
    <reaction evidence="1">
        <text>ATP + protein L-histidine = ADP + protein N-phospho-L-histidine.</text>
        <dbReference type="EC" id="2.7.13.3"/>
    </reaction>
</comment>
<dbReference type="Gene3D" id="3.30.565.10">
    <property type="entry name" value="Histidine kinase-like ATPase, C-terminal domain"/>
    <property type="match status" value="1"/>
</dbReference>
<dbReference type="InterPro" id="IPR036890">
    <property type="entry name" value="HATPase_C_sf"/>
</dbReference>
<dbReference type="EMBL" id="LBFI01000024">
    <property type="protein sequence ID" value="KKM46269.1"/>
    <property type="molecule type" value="Genomic_DNA"/>
</dbReference>
<evidence type="ECO:0000256" key="3">
    <source>
        <dbReference type="ARBA" id="ARBA00012438"/>
    </source>
</evidence>
<evidence type="ECO:0000256" key="8">
    <source>
        <dbReference type="ARBA" id="ARBA00039401"/>
    </source>
</evidence>
<dbReference type="InterPro" id="IPR050351">
    <property type="entry name" value="BphY/WalK/GraS-like"/>
</dbReference>
<dbReference type="STRING" id="145458.APU90_03195"/>
<keyword evidence="5" id="KW-0808">Transferase</keyword>
<dbReference type="PATRIC" id="fig|145458.7.peg.766"/>
<accession>A0A0C5BGA1</accession>
<dbReference type="RefSeq" id="WP_027692487.1">
    <property type="nucleotide sequence ID" value="NZ_CP010848.1"/>
</dbReference>
<dbReference type="EMBL" id="PSWU01000004">
    <property type="protein sequence ID" value="PPI16395.1"/>
    <property type="molecule type" value="Genomic_DNA"/>
</dbReference>
<evidence type="ECO:0000313" key="11">
    <source>
        <dbReference type="EMBL" id="KKM46269.1"/>
    </source>
</evidence>
<dbReference type="PROSITE" id="PS50109">
    <property type="entry name" value="HIS_KIN"/>
    <property type="match status" value="1"/>
</dbReference>
<reference evidence="11 13" key="1">
    <citation type="submission" date="2015-04" db="EMBL/GenBank/DDBJ databases">
        <title>Draft genome sequence of Rathayibacter toxicus strain FH-142 (AKA 70134 or CS 32), a Western Australian isolate.</title>
        <authorList>
            <consortium name="Consortium for Microbial Forensics and Genomics (microFORGE)"/>
            <person name="Knight B.M."/>
            <person name="Roberts D.P."/>
            <person name="Lin D."/>
            <person name="Hari K."/>
            <person name="Fletcher J."/>
            <person name="Melcher U."/>
            <person name="Blagden T."/>
            <person name="Luster D.G."/>
            <person name="Sechler A.J."/>
            <person name="Schneider W.L."/>
            <person name="Winegar R.A."/>
        </authorList>
    </citation>
    <scope>NUCLEOTIDE SEQUENCE [LARGE SCALE GENOMIC DNA]</scope>
    <source>
        <strain evidence="11 13">FH142</strain>
    </source>
</reference>